<dbReference type="PANTHER" id="PTHR21310">
    <property type="entry name" value="AMINOGLYCOSIDE PHOSPHOTRANSFERASE-RELATED-RELATED"/>
    <property type="match status" value="1"/>
</dbReference>
<evidence type="ECO:0000313" key="3">
    <source>
        <dbReference type="Proteomes" id="UP000602124"/>
    </source>
</evidence>
<name>A0A934MHK8_9HYPH</name>
<dbReference type="RefSeq" id="WP_198876399.1">
    <property type="nucleotide sequence ID" value="NZ_JAEKMH010000002.1"/>
</dbReference>
<dbReference type="InterPro" id="IPR051678">
    <property type="entry name" value="AGP_Transferase"/>
</dbReference>
<evidence type="ECO:0000259" key="1">
    <source>
        <dbReference type="Pfam" id="PF01636"/>
    </source>
</evidence>
<reference evidence="2" key="1">
    <citation type="submission" date="2020-12" db="EMBL/GenBank/DDBJ databases">
        <title>Devosia sp. MSA67 isolated from Mo River.</title>
        <authorList>
            <person name="Ma F."/>
            <person name="Zi Z."/>
        </authorList>
    </citation>
    <scope>NUCLEOTIDE SEQUENCE</scope>
    <source>
        <strain evidence="2">MSA67</strain>
    </source>
</reference>
<protein>
    <submittedName>
        <fullName evidence="2">Aminoglycoside phosphotransferase family protein</fullName>
    </submittedName>
</protein>
<dbReference type="InterPro" id="IPR002575">
    <property type="entry name" value="Aminoglycoside_PTrfase"/>
</dbReference>
<accession>A0A934MHK8</accession>
<dbReference type="Proteomes" id="UP000602124">
    <property type="component" value="Unassembled WGS sequence"/>
</dbReference>
<dbReference type="AlphaFoldDB" id="A0A934MHK8"/>
<comment type="caution">
    <text evidence="2">The sequence shown here is derived from an EMBL/GenBank/DDBJ whole genome shotgun (WGS) entry which is preliminary data.</text>
</comment>
<sequence>MAKPPVDPTALWALLRATFPDMSPLEALNEGEDSRAFAFQAGNTGYVVRINASAAGFEKDRLAFAQFFSSAVPVPEVVQIARLGTEAWLCVSARLPGMTLQALPRGGAFAYGEALGGVMDAMAATPVNGTGAGPLGADGNGCFSTWPDFIADVSRWTWEGLAEADQAFAAQVVSDAERMAHALPDRRQLVHGDFGSNNVLVGDGRVTGVIDWSEAMLGDPLYDLANLLFWRPWLDCMEQQCRYFEIHQPERLRERDTLLTYQLRIGLQTLHDAMRDGDGDMMRWTVQRCADIRLAAKA</sequence>
<dbReference type="SUPFAM" id="SSF56112">
    <property type="entry name" value="Protein kinase-like (PK-like)"/>
    <property type="match status" value="1"/>
</dbReference>
<dbReference type="Gene3D" id="3.30.200.150">
    <property type="match status" value="1"/>
</dbReference>
<dbReference type="InterPro" id="IPR011009">
    <property type="entry name" value="Kinase-like_dom_sf"/>
</dbReference>
<gene>
    <name evidence="2" type="ORF">JEQ47_10780</name>
</gene>
<organism evidence="2 3">
    <name type="scientific">Devosia sediminis</name>
    <dbReference type="NCBI Taxonomy" id="2798801"/>
    <lineage>
        <taxon>Bacteria</taxon>
        <taxon>Pseudomonadati</taxon>
        <taxon>Pseudomonadota</taxon>
        <taxon>Alphaproteobacteria</taxon>
        <taxon>Hyphomicrobiales</taxon>
        <taxon>Devosiaceae</taxon>
        <taxon>Devosia</taxon>
    </lineage>
</organism>
<evidence type="ECO:0000313" key="2">
    <source>
        <dbReference type="EMBL" id="MBJ3785207.1"/>
    </source>
</evidence>
<feature type="domain" description="Aminoglycoside phosphotransferase" evidence="1">
    <location>
        <begin position="26"/>
        <end position="237"/>
    </location>
</feature>
<proteinExistence type="predicted"/>
<keyword evidence="3" id="KW-1185">Reference proteome</keyword>
<dbReference type="EMBL" id="JAEKMH010000002">
    <property type="protein sequence ID" value="MBJ3785207.1"/>
    <property type="molecule type" value="Genomic_DNA"/>
</dbReference>
<dbReference type="Gene3D" id="3.90.1200.10">
    <property type="match status" value="1"/>
</dbReference>
<dbReference type="Pfam" id="PF01636">
    <property type="entry name" value="APH"/>
    <property type="match status" value="1"/>
</dbReference>